<evidence type="ECO:0000256" key="4">
    <source>
        <dbReference type="ARBA" id="ARBA00022723"/>
    </source>
</evidence>
<keyword evidence="10" id="KW-1015">Disulfide bond</keyword>
<evidence type="ECO:0000256" key="11">
    <source>
        <dbReference type="ARBA" id="ARBA00023444"/>
    </source>
</evidence>
<proteinExistence type="predicted"/>
<evidence type="ECO:0000256" key="8">
    <source>
        <dbReference type="ARBA" id="ARBA00023133"/>
    </source>
</evidence>
<evidence type="ECO:0000313" key="13">
    <source>
        <dbReference type="EMBL" id="OKL54807.1"/>
    </source>
</evidence>
<evidence type="ECO:0000256" key="12">
    <source>
        <dbReference type="SAM" id="Phobius"/>
    </source>
</evidence>
<evidence type="ECO:0000256" key="10">
    <source>
        <dbReference type="ARBA" id="ARBA00023157"/>
    </source>
</evidence>
<evidence type="ECO:0000256" key="9">
    <source>
        <dbReference type="ARBA" id="ARBA00023136"/>
    </source>
</evidence>
<reference evidence="14" key="1">
    <citation type="submission" date="2016-12" db="EMBL/GenBank/DDBJ databases">
        <authorList>
            <person name="Meng X."/>
        </authorList>
    </citation>
    <scope>NUCLEOTIDE SEQUENCE [LARGE SCALE GENOMIC DNA]</scope>
    <source>
        <strain evidence="14">DSM 19116</strain>
    </source>
</reference>
<comment type="pathway">
    <text evidence="11">Porphyrin-containing compound metabolism.</text>
</comment>
<sequence>MASVDTPVNDALQRRLSIANLVAQVGIIVTGGAVRVTGSGLGCSTWPMCEPGQFAPVFHEESTWHPIIEFGNRTLTGVLGIIALALIWSLYRKSAPTRRDVRPYAWAVLALIIVQAVVGGISVWVTLHPAVVGLHMALSLGLVSLSTYLVYRLYRPRATDPAALPRLETSLHVAIAAVKVAVAIIGVVVTGTGPHSGDADKPYRFAIDPLFITRIHAGAAWVLVILVAIATYLVAKRSSLAARPWLVVVGVLLAQGLLGYIQYFTGLHPALVVAHMLGSGLTVVAITWAIARSYALDTRSNSREPNSRLGL</sequence>
<keyword evidence="14" id="KW-1185">Reference proteome</keyword>
<name>A0A1Q5Q4Q6_9ACTO</name>
<feature type="transmembrane region" description="Helical" evidence="12">
    <location>
        <begin position="171"/>
        <end position="191"/>
    </location>
</feature>
<organism evidence="13 14">
    <name type="scientific">Bowdeniella nasicola</name>
    <dbReference type="NCBI Taxonomy" id="208480"/>
    <lineage>
        <taxon>Bacteria</taxon>
        <taxon>Bacillati</taxon>
        <taxon>Actinomycetota</taxon>
        <taxon>Actinomycetes</taxon>
        <taxon>Actinomycetales</taxon>
        <taxon>Actinomycetaceae</taxon>
        <taxon>Bowdeniella</taxon>
    </lineage>
</organism>
<comment type="subcellular location">
    <subcellularLocation>
        <location evidence="1">Membrane</location>
        <topology evidence="1">Multi-pass membrane protein</topology>
    </subcellularLocation>
</comment>
<evidence type="ECO:0000256" key="5">
    <source>
        <dbReference type="ARBA" id="ARBA00022989"/>
    </source>
</evidence>
<evidence type="ECO:0008006" key="15">
    <source>
        <dbReference type="Google" id="ProtNLM"/>
    </source>
</evidence>
<dbReference type="InterPro" id="IPR050450">
    <property type="entry name" value="COX15/CtaA_HemeA_synthase"/>
</dbReference>
<keyword evidence="9 12" id="KW-0472">Membrane</keyword>
<feature type="transmembrane region" description="Helical" evidence="12">
    <location>
        <begin position="131"/>
        <end position="151"/>
    </location>
</feature>
<dbReference type="AlphaFoldDB" id="A0A1Q5Q4Q6"/>
<dbReference type="GO" id="GO:0006784">
    <property type="term" value="P:heme A biosynthetic process"/>
    <property type="evidence" value="ECO:0007669"/>
    <property type="project" value="InterPro"/>
</dbReference>
<keyword evidence="3 12" id="KW-0812">Transmembrane</keyword>
<comment type="caution">
    <text evidence="13">The sequence shown here is derived from an EMBL/GenBank/DDBJ whole genome shotgun (WGS) entry which is preliminary data.</text>
</comment>
<keyword evidence="5 12" id="KW-1133">Transmembrane helix</keyword>
<dbReference type="GO" id="GO:0046872">
    <property type="term" value="F:metal ion binding"/>
    <property type="evidence" value="ECO:0007669"/>
    <property type="project" value="UniProtKB-KW"/>
</dbReference>
<dbReference type="Proteomes" id="UP000185628">
    <property type="component" value="Unassembled WGS sequence"/>
</dbReference>
<dbReference type="PANTHER" id="PTHR35457">
    <property type="entry name" value="HEME A SYNTHASE"/>
    <property type="match status" value="1"/>
</dbReference>
<keyword evidence="6" id="KW-0560">Oxidoreductase</keyword>
<dbReference type="PANTHER" id="PTHR35457:SF1">
    <property type="entry name" value="HEME A SYNTHASE"/>
    <property type="match status" value="1"/>
</dbReference>
<feature type="transmembrane region" description="Helical" evidence="12">
    <location>
        <begin position="103"/>
        <end position="125"/>
    </location>
</feature>
<dbReference type="InterPro" id="IPR003780">
    <property type="entry name" value="COX15/CtaA_fam"/>
</dbReference>
<evidence type="ECO:0000313" key="14">
    <source>
        <dbReference type="Proteomes" id="UP000185628"/>
    </source>
</evidence>
<keyword evidence="7" id="KW-0408">Iron</keyword>
<keyword evidence="8" id="KW-0350">Heme biosynthesis</keyword>
<evidence type="ECO:0000256" key="2">
    <source>
        <dbReference type="ARBA" id="ARBA00022475"/>
    </source>
</evidence>
<dbReference type="GO" id="GO:0016020">
    <property type="term" value="C:membrane"/>
    <property type="evidence" value="ECO:0007669"/>
    <property type="project" value="UniProtKB-SubCell"/>
</dbReference>
<dbReference type="EMBL" id="MQVR01000007">
    <property type="protein sequence ID" value="OKL54807.1"/>
    <property type="molecule type" value="Genomic_DNA"/>
</dbReference>
<feature type="transmembrane region" description="Helical" evidence="12">
    <location>
        <begin position="74"/>
        <end position="91"/>
    </location>
</feature>
<feature type="transmembrane region" description="Helical" evidence="12">
    <location>
        <begin position="211"/>
        <end position="233"/>
    </location>
</feature>
<protein>
    <recommendedName>
        <fullName evidence="15">Cytochrome c oxidase assembly protein subunit 15</fullName>
    </recommendedName>
</protein>
<gene>
    <name evidence="13" type="ORF">BSZ39_02190</name>
</gene>
<keyword evidence="4" id="KW-0479">Metal-binding</keyword>
<evidence type="ECO:0000256" key="1">
    <source>
        <dbReference type="ARBA" id="ARBA00004141"/>
    </source>
</evidence>
<feature type="transmembrane region" description="Helical" evidence="12">
    <location>
        <begin position="270"/>
        <end position="291"/>
    </location>
</feature>
<feature type="transmembrane region" description="Helical" evidence="12">
    <location>
        <begin position="245"/>
        <end position="264"/>
    </location>
</feature>
<evidence type="ECO:0000256" key="3">
    <source>
        <dbReference type="ARBA" id="ARBA00022692"/>
    </source>
</evidence>
<keyword evidence="2" id="KW-1003">Cell membrane</keyword>
<evidence type="ECO:0000256" key="6">
    <source>
        <dbReference type="ARBA" id="ARBA00023002"/>
    </source>
</evidence>
<dbReference type="GO" id="GO:0016491">
    <property type="term" value="F:oxidoreductase activity"/>
    <property type="evidence" value="ECO:0007669"/>
    <property type="project" value="UniProtKB-KW"/>
</dbReference>
<evidence type="ECO:0000256" key="7">
    <source>
        <dbReference type="ARBA" id="ARBA00023004"/>
    </source>
</evidence>
<accession>A0A1Q5Q4Q6</accession>
<dbReference type="Pfam" id="PF02628">
    <property type="entry name" value="COX15-CtaA"/>
    <property type="match status" value="1"/>
</dbReference>